<evidence type="ECO:0000256" key="4">
    <source>
        <dbReference type="ARBA" id="ARBA00023128"/>
    </source>
</evidence>
<dbReference type="InterPro" id="IPR003319">
    <property type="entry name" value="YMF19-like_N"/>
</dbReference>
<organism evidence="9">
    <name type="scientific">Nanozoanthus harenaceus</name>
    <dbReference type="NCBI Taxonomy" id="1416932"/>
    <lineage>
        <taxon>Eukaryota</taxon>
        <taxon>Metazoa</taxon>
        <taxon>Cnidaria</taxon>
        <taxon>Anthozoa</taxon>
        <taxon>Hexacorallia</taxon>
        <taxon>Zoantharia</taxon>
        <taxon>Nanozoanthidae</taxon>
        <taxon>Nanozoanthus</taxon>
    </lineage>
</organism>
<keyword evidence="3 7" id="KW-1133">Transmembrane helix</keyword>
<keyword evidence="4 9" id="KW-0496">Mitochondrion</keyword>
<dbReference type="RefSeq" id="YP_009734565.1">
    <property type="nucleotide sequence ID" value="NC_046402.1"/>
</dbReference>
<evidence type="ECO:0000313" key="9">
    <source>
        <dbReference type="EMBL" id="QIB71135.1"/>
    </source>
</evidence>
<keyword evidence="6" id="KW-0066">ATP synthesis</keyword>
<evidence type="ECO:0000256" key="3">
    <source>
        <dbReference type="ARBA" id="ARBA00022989"/>
    </source>
</evidence>
<feature type="domain" description="ATP synthase YMF19-like N-terminal" evidence="8">
    <location>
        <begin position="2"/>
        <end position="62"/>
    </location>
</feature>
<protein>
    <submittedName>
        <fullName evidence="9">ATP synthase F0 subunit 8</fullName>
    </submittedName>
</protein>
<evidence type="ECO:0000256" key="2">
    <source>
        <dbReference type="ARBA" id="ARBA00022692"/>
    </source>
</evidence>
<dbReference type="GO" id="GO:0006754">
    <property type="term" value="P:ATP biosynthetic process"/>
    <property type="evidence" value="ECO:0007669"/>
    <property type="project" value="UniProtKB-KW"/>
</dbReference>
<geneLocation type="mitochondrion" evidence="9"/>
<name>A0A6C0U9V5_9CNID</name>
<feature type="transmembrane region" description="Helical" evidence="7">
    <location>
        <begin position="12"/>
        <end position="32"/>
    </location>
</feature>
<dbReference type="GO" id="GO:0031966">
    <property type="term" value="C:mitochondrial membrane"/>
    <property type="evidence" value="ECO:0007669"/>
    <property type="project" value="UniProtKB-SubCell"/>
</dbReference>
<dbReference type="EMBL" id="MN873591">
    <property type="protein sequence ID" value="QIB71135.1"/>
    <property type="molecule type" value="Genomic_DNA"/>
</dbReference>
<dbReference type="GeneID" id="44790121"/>
<evidence type="ECO:0000256" key="6">
    <source>
        <dbReference type="ARBA" id="ARBA00023310"/>
    </source>
</evidence>
<evidence type="ECO:0000256" key="1">
    <source>
        <dbReference type="ARBA" id="ARBA00004325"/>
    </source>
</evidence>
<accession>A0A6C0U9V5</accession>
<reference evidence="9" key="1">
    <citation type="submission" date="2019-12" db="EMBL/GenBank/DDBJ databases">
        <title>Evolutionary implications of analyses of complete mitochondrial genomes across order Zoantharia (Cnidaria: Hexacorallia).</title>
        <authorList>
            <person name="Poliseno A."/>
            <person name="Santos M.E.A."/>
            <person name="Kise H."/>
            <person name="Macdonald B."/>
            <person name="Quattrini A.M."/>
            <person name="McFadden C.S."/>
            <person name="Reimer J.D."/>
        </authorList>
    </citation>
    <scope>NUCLEOTIDE SEQUENCE</scope>
</reference>
<evidence type="ECO:0000256" key="5">
    <source>
        <dbReference type="ARBA" id="ARBA00023136"/>
    </source>
</evidence>
<comment type="subcellular location">
    <subcellularLocation>
        <location evidence="1">Mitochondrion membrane</location>
    </subcellularLocation>
</comment>
<dbReference type="Pfam" id="PF02326">
    <property type="entry name" value="YMF19"/>
    <property type="match status" value="1"/>
</dbReference>
<sequence>MPQLETTTYLSQYRSTVIIFFLLFSLMVGSVLPTLKSNGIIRNEVTSRLNAQEKGAKQTVSQEASVIWKNLE</sequence>
<evidence type="ECO:0000259" key="8">
    <source>
        <dbReference type="Pfam" id="PF02326"/>
    </source>
</evidence>
<dbReference type="CTD" id="4509"/>
<keyword evidence="5 7" id="KW-0472">Membrane</keyword>
<evidence type="ECO:0000256" key="7">
    <source>
        <dbReference type="SAM" id="Phobius"/>
    </source>
</evidence>
<keyword evidence="2 7" id="KW-0812">Transmembrane</keyword>
<proteinExistence type="predicted"/>
<dbReference type="AlphaFoldDB" id="A0A6C0U9V5"/>
<gene>
    <name evidence="9" type="primary">ATP8</name>
</gene>